<proteinExistence type="predicted"/>
<keyword evidence="1" id="KW-0812">Transmembrane</keyword>
<dbReference type="RefSeq" id="WP_136662438.1">
    <property type="nucleotide sequence ID" value="NZ_RFLV01000001.1"/>
</dbReference>
<keyword evidence="3" id="KW-1185">Reference proteome</keyword>
<reference evidence="2 3" key="1">
    <citation type="submission" date="2018-10" db="EMBL/GenBank/DDBJ databases">
        <title>Pseudomonas leptonychotis sp. nov., isolated from Weddell seals in Antarctica.</title>
        <authorList>
            <person name="Novakova D."/>
            <person name="Svec P."/>
            <person name="Kralova S."/>
            <person name="Kristofova L."/>
            <person name="Zeman M."/>
            <person name="Pantucek R."/>
            <person name="Maslanova I."/>
            <person name="Sedlacek I."/>
        </authorList>
    </citation>
    <scope>NUCLEOTIDE SEQUENCE [LARGE SCALE GENOMIC DNA]</scope>
    <source>
        <strain evidence="2 3">CCM 8849</strain>
    </source>
</reference>
<evidence type="ECO:0000313" key="2">
    <source>
        <dbReference type="EMBL" id="TIH09152.1"/>
    </source>
</evidence>
<sequence>MDNLFTVVLRGFLKLFGMERECVDGCGWFTVALVMGLLLLIALTVYYFTLPTRKKKRGRR</sequence>
<dbReference type="AlphaFoldDB" id="A0A4T1ZZ70"/>
<keyword evidence="1" id="KW-0472">Membrane</keyword>
<protein>
    <submittedName>
        <fullName evidence="2">Uncharacterized protein</fullName>
    </submittedName>
</protein>
<comment type="caution">
    <text evidence="2">The sequence shown here is derived from an EMBL/GenBank/DDBJ whole genome shotgun (WGS) entry which is preliminary data.</text>
</comment>
<feature type="transmembrane region" description="Helical" evidence="1">
    <location>
        <begin position="28"/>
        <end position="50"/>
    </location>
</feature>
<evidence type="ECO:0000256" key="1">
    <source>
        <dbReference type="SAM" id="Phobius"/>
    </source>
</evidence>
<gene>
    <name evidence="2" type="ORF">D8779_00050</name>
</gene>
<accession>A0A4T1ZZ70</accession>
<evidence type="ECO:0000313" key="3">
    <source>
        <dbReference type="Proteomes" id="UP000307541"/>
    </source>
</evidence>
<name>A0A4T1ZZ70_9PSED</name>
<dbReference type="Proteomes" id="UP000307541">
    <property type="component" value="Unassembled WGS sequence"/>
</dbReference>
<dbReference type="EMBL" id="RFLV01000001">
    <property type="protein sequence ID" value="TIH09152.1"/>
    <property type="molecule type" value="Genomic_DNA"/>
</dbReference>
<keyword evidence="1" id="KW-1133">Transmembrane helix</keyword>
<organism evidence="2 3">
    <name type="scientific">Pseudomonas leptonychotis</name>
    <dbReference type="NCBI Taxonomy" id="2448482"/>
    <lineage>
        <taxon>Bacteria</taxon>
        <taxon>Pseudomonadati</taxon>
        <taxon>Pseudomonadota</taxon>
        <taxon>Gammaproteobacteria</taxon>
        <taxon>Pseudomonadales</taxon>
        <taxon>Pseudomonadaceae</taxon>
        <taxon>Pseudomonas</taxon>
    </lineage>
</organism>